<feature type="domain" description="Cation efflux protein cytoplasmic" evidence="9">
    <location>
        <begin position="228"/>
        <end position="304"/>
    </location>
</feature>
<dbReference type="InterPro" id="IPR050291">
    <property type="entry name" value="CDF_Transporter"/>
</dbReference>
<dbReference type="Pfam" id="PF16916">
    <property type="entry name" value="ZT_dimer"/>
    <property type="match status" value="1"/>
</dbReference>
<accession>A0A6J7K634</accession>
<dbReference type="SUPFAM" id="SSF160240">
    <property type="entry name" value="Cation efflux protein cytoplasmic domain-like"/>
    <property type="match status" value="1"/>
</dbReference>
<keyword evidence="2" id="KW-0813">Transport</keyword>
<evidence type="ECO:0000256" key="5">
    <source>
        <dbReference type="ARBA" id="ARBA00023136"/>
    </source>
</evidence>
<dbReference type="InterPro" id="IPR058533">
    <property type="entry name" value="Cation_efflux_TM"/>
</dbReference>
<sequence>MHSAHAAPAWKDGEVSSQHSHSSGLAKFAWLSIGAAVATISLKTLAYLLTGSVGLLSDAMESVVNLVAAVIALAALTFAARPADNSHHFGHGKVQYLSAGAEGVMILVAAVLIIWQAIGRLIAPEPLDSVGIGLTLTLLATVINLLVGLLLIRIGRRERSLILEADGKHLMTDVWTTVGVVVGVTLVALTGWLRLDPLIAIAVAVNILITGGRLIRLAGRGLLDAALPEAEQQALQGALEPFASDEVHFHGITGRESGSDRFVSMHVLVPGAWTVQQAHNLIHDVEEAIDEVLPGARVETHVEPSEDPRSYDDYEAGMSVGTPSWRPDDSDPDD</sequence>
<dbReference type="EMBL" id="CAFBNF010000173">
    <property type="protein sequence ID" value="CAB4951530.1"/>
    <property type="molecule type" value="Genomic_DNA"/>
</dbReference>
<keyword evidence="4 7" id="KW-1133">Transmembrane helix</keyword>
<gene>
    <name evidence="10" type="ORF">UFOPK3773_01437</name>
</gene>
<dbReference type="PANTHER" id="PTHR43840">
    <property type="entry name" value="MITOCHONDRIAL METAL TRANSPORTER 1-RELATED"/>
    <property type="match status" value="1"/>
</dbReference>
<evidence type="ECO:0000256" key="1">
    <source>
        <dbReference type="ARBA" id="ARBA00004141"/>
    </source>
</evidence>
<dbReference type="GO" id="GO:0015086">
    <property type="term" value="F:cadmium ion transmembrane transporter activity"/>
    <property type="evidence" value="ECO:0007669"/>
    <property type="project" value="TreeGrafter"/>
</dbReference>
<evidence type="ECO:0000256" key="6">
    <source>
        <dbReference type="SAM" id="MobiDB-lite"/>
    </source>
</evidence>
<keyword evidence="3 7" id="KW-0812">Transmembrane</keyword>
<feature type="transmembrane region" description="Helical" evidence="7">
    <location>
        <begin position="173"/>
        <end position="192"/>
    </location>
</feature>
<reference evidence="10" key="1">
    <citation type="submission" date="2020-05" db="EMBL/GenBank/DDBJ databases">
        <authorList>
            <person name="Chiriac C."/>
            <person name="Salcher M."/>
            <person name="Ghai R."/>
            <person name="Kavagutti S V."/>
        </authorList>
    </citation>
    <scope>NUCLEOTIDE SEQUENCE</scope>
</reference>
<proteinExistence type="predicted"/>
<dbReference type="GO" id="GO:0015341">
    <property type="term" value="F:zinc efflux antiporter activity"/>
    <property type="evidence" value="ECO:0007669"/>
    <property type="project" value="TreeGrafter"/>
</dbReference>
<feature type="transmembrane region" description="Helical" evidence="7">
    <location>
        <begin position="130"/>
        <end position="152"/>
    </location>
</feature>
<protein>
    <submittedName>
        <fullName evidence="10">Unannotated protein</fullName>
    </submittedName>
</protein>
<evidence type="ECO:0000256" key="2">
    <source>
        <dbReference type="ARBA" id="ARBA00022448"/>
    </source>
</evidence>
<evidence type="ECO:0000313" key="10">
    <source>
        <dbReference type="EMBL" id="CAB4951530.1"/>
    </source>
</evidence>
<dbReference type="InterPro" id="IPR027469">
    <property type="entry name" value="Cation_efflux_TMD_sf"/>
</dbReference>
<dbReference type="PANTHER" id="PTHR43840:SF15">
    <property type="entry name" value="MITOCHONDRIAL METAL TRANSPORTER 1-RELATED"/>
    <property type="match status" value="1"/>
</dbReference>
<evidence type="ECO:0000259" key="9">
    <source>
        <dbReference type="Pfam" id="PF16916"/>
    </source>
</evidence>
<evidence type="ECO:0000256" key="7">
    <source>
        <dbReference type="SAM" id="Phobius"/>
    </source>
</evidence>
<feature type="compositionally biased region" description="Basic and acidic residues" evidence="6">
    <location>
        <begin position="298"/>
        <end position="312"/>
    </location>
</feature>
<dbReference type="Gene3D" id="3.30.70.1350">
    <property type="entry name" value="Cation efflux protein, cytoplasmic domain"/>
    <property type="match status" value="1"/>
</dbReference>
<dbReference type="Gene3D" id="1.20.1510.10">
    <property type="entry name" value="Cation efflux protein transmembrane domain"/>
    <property type="match status" value="1"/>
</dbReference>
<evidence type="ECO:0000256" key="4">
    <source>
        <dbReference type="ARBA" id="ARBA00022989"/>
    </source>
</evidence>
<feature type="transmembrane region" description="Helical" evidence="7">
    <location>
        <begin position="62"/>
        <end position="82"/>
    </location>
</feature>
<dbReference type="Pfam" id="PF01545">
    <property type="entry name" value="Cation_efflux"/>
    <property type="match status" value="1"/>
</dbReference>
<dbReference type="InterPro" id="IPR027470">
    <property type="entry name" value="Cation_efflux_CTD"/>
</dbReference>
<dbReference type="GO" id="GO:0015093">
    <property type="term" value="F:ferrous iron transmembrane transporter activity"/>
    <property type="evidence" value="ECO:0007669"/>
    <property type="project" value="TreeGrafter"/>
</dbReference>
<comment type="subcellular location">
    <subcellularLocation>
        <location evidence="1">Membrane</location>
        <topology evidence="1">Multi-pass membrane protein</topology>
    </subcellularLocation>
</comment>
<name>A0A6J7K634_9ZZZZ</name>
<feature type="transmembrane region" description="Helical" evidence="7">
    <location>
        <begin position="28"/>
        <end position="50"/>
    </location>
</feature>
<evidence type="ECO:0000256" key="3">
    <source>
        <dbReference type="ARBA" id="ARBA00022692"/>
    </source>
</evidence>
<dbReference type="GO" id="GO:0005886">
    <property type="term" value="C:plasma membrane"/>
    <property type="evidence" value="ECO:0007669"/>
    <property type="project" value="TreeGrafter"/>
</dbReference>
<dbReference type="SUPFAM" id="SSF161111">
    <property type="entry name" value="Cation efflux protein transmembrane domain-like"/>
    <property type="match status" value="1"/>
</dbReference>
<dbReference type="AlphaFoldDB" id="A0A6J7K634"/>
<dbReference type="NCBIfam" id="TIGR01297">
    <property type="entry name" value="CDF"/>
    <property type="match status" value="1"/>
</dbReference>
<dbReference type="InterPro" id="IPR036837">
    <property type="entry name" value="Cation_efflux_CTD_sf"/>
</dbReference>
<organism evidence="10">
    <name type="scientific">freshwater metagenome</name>
    <dbReference type="NCBI Taxonomy" id="449393"/>
    <lineage>
        <taxon>unclassified sequences</taxon>
        <taxon>metagenomes</taxon>
        <taxon>ecological metagenomes</taxon>
    </lineage>
</organism>
<feature type="transmembrane region" description="Helical" evidence="7">
    <location>
        <begin position="94"/>
        <end position="118"/>
    </location>
</feature>
<feature type="domain" description="Cation efflux protein transmembrane" evidence="8">
    <location>
        <begin position="30"/>
        <end position="223"/>
    </location>
</feature>
<feature type="region of interest" description="Disordered" evidence="6">
    <location>
        <begin position="296"/>
        <end position="334"/>
    </location>
</feature>
<dbReference type="GO" id="GO:0006882">
    <property type="term" value="P:intracellular zinc ion homeostasis"/>
    <property type="evidence" value="ECO:0007669"/>
    <property type="project" value="TreeGrafter"/>
</dbReference>
<feature type="transmembrane region" description="Helical" evidence="7">
    <location>
        <begin position="198"/>
        <end position="215"/>
    </location>
</feature>
<evidence type="ECO:0000259" key="8">
    <source>
        <dbReference type="Pfam" id="PF01545"/>
    </source>
</evidence>
<dbReference type="InterPro" id="IPR002524">
    <property type="entry name" value="Cation_efflux"/>
</dbReference>
<keyword evidence="5 7" id="KW-0472">Membrane</keyword>